<feature type="non-terminal residue" evidence="2">
    <location>
        <position position="215"/>
    </location>
</feature>
<sequence length="215" mass="24007">MHHIVFFTFLVFSDADESSIAADSSVDGRVSGISTRLGHPRGVMQFLPSMGYEQRVPEFRNEIFIAPADTYRKASLSRKTSAPEAFISLTEVLSGPEQTMSPRTRPVTALPKRKTSEYASGEAAATRRRGIVDDLFGSPLDRKSSESLAGVSRFSKLLRSFRSGQSSPEPHPTISWRPYGYSESAGEECRMEDSLLQADILLWKKRSRASLRKHY</sequence>
<accession>A0A368FF64</accession>
<dbReference type="OrthoDB" id="5849492at2759"/>
<protein>
    <submittedName>
        <fullName evidence="2">Uncharacterized protein</fullName>
    </submittedName>
</protein>
<evidence type="ECO:0000313" key="2">
    <source>
        <dbReference type="EMBL" id="RCN30702.1"/>
    </source>
</evidence>
<evidence type="ECO:0000256" key="1">
    <source>
        <dbReference type="SAM" id="SignalP"/>
    </source>
</evidence>
<feature type="chain" id="PRO_5016935060" evidence="1">
    <location>
        <begin position="16"/>
        <end position="215"/>
    </location>
</feature>
<gene>
    <name evidence="2" type="ORF">ANCCAN_23524</name>
</gene>
<name>A0A368FF64_ANCCA</name>
<dbReference type="Proteomes" id="UP000252519">
    <property type="component" value="Unassembled WGS sequence"/>
</dbReference>
<organism evidence="2 3">
    <name type="scientific">Ancylostoma caninum</name>
    <name type="common">Dog hookworm</name>
    <dbReference type="NCBI Taxonomy" id="29170"/>
    <lineage>
        <taxon>Eukaryota</taxon>
        <taxon>Metazoa</taxon>
        <taxon>Ecdysozoa</taxon>
        <taxon>Nematoda</taxon>
        <taxon>Chromadorea</taxon>
        <taxon>Rhabditida</taxon>
        <taxon>Rhabditina</taxon>
        <taxon>Rhabditomorpha</taxon>
        <taxon>Strongyloidea</taxon>
        <taxon>Ancylostomatidae</taxon>
        <taxon>Ancylostomatinae</taxon>
        <taxon>Ancylostoma</taxon>
    </lineage>
</organism>
<dbReference type="STRING" id="29170.A0A368FF64"/>
<dbReference type="EMBL" id="JOJR01001488">
    <property type="protein sequence ID" value="RCN30702.1"/>
    <property type="molecule type" value="Genomic_DNA"/>
</dbReference>
<proteinExistence type="predicted"/>
<comment type="caution">
    <text evidence="2">The sequence shown here is derived from an EMBL/GenBank/DDBJ whole genome shotgun (WGS) entry which is preliminary data.</text>
</comment>
<keyword evidence="1" id="KW-0732">Signal</keyword>
<keyword evidence="3" id="KW-1185">Reference proteome</keyword>
<feature type="signal peptide" evidence="1">
    <location>
        <begin position="1"/>
        <end position="15"/>
    </location>
</feature>
<reference evidence="2 3" key="1">
    <citation type="submission" date="2014-10" db="EMBL/GenBank/DDBJ databases">
        <title>Draft genome of the hookworm Ancylostoma caninum.</title>
        <authorList>
            <person name="Mitreva M."/>
        </authorList>
    </citation>
    <scope>NUCLEOTIDE SEQUENCE [LARGE SCALE GENOMIC DNA]</scope>
    <source>
        <strain evidence="2 3">Baltimore</strain>
    </source>
</reference>
<evidence type="ECO:0000313" key="3">
    <source>
        <dbReference type="Proteomes" id="UP000252519"/>
    </source>
</evidence>
<dbReference type="AlphaFoldDB" id="A0A368FF64"/>